<proteinExistence type="inferred from homology"/>
<feature type="transmembrane region" description="Helical" evidence="13">
    <location>
        <begin position="184"/>
        <end position="204"/>
    </location>
</feature>
<dbReference type="InterPro" id="IPR001708">
    <property type="entry name" value="YidC/ALB3/OXA1/COX18"/>
</dbReference>
<comment type="function">
    <text evidence="7">Required for the insertion and/or proper folding and/or complex formation of integral membrane proteins into the membrane. Involved in integration of membrane proteins that insert both dependently and independently of the Sec translocase complex, as well as at least some lipoproteins. Aids folding of multispanning membrane proteins.</text>
</comment>
<comment type="subcellular location">
    <subcellularLocation>
        <location evidence="1 12">Membrane</location>
        <topology evidence="1 12">Multi-pass membrane protein</topology>
    </subcellularLocation>
</comment>
<evidence type="ECO:0000256" key="5">
    <source>
        <dbReference type="ARBA" id="ARBA00022989"/>
    </source>
</evidence>
<dbReference type="AlphaFoldDB" id="A0A919JQB1"/>
<comment type="caution">
    <text evidence="15">The sequence shown here is derived from an EMBL/GenBank/DDBJ whole genome shotgun (WGS) entry which is preliminary data.</text>
</comment>
<dbReference type="PANTHER" id="PTHR12428:SF65">
    <property type="entry name" value="CYTOCHROME C OXIDASE ASSEMBLY PROTEIN COX18, MITOCHONDRIAL"/>
    <property type="match status" value="1"/>
</dbReference>
<evidence type="ECO:0000256" key="4">
    <source>
        <dbReference type="ARBA" id="ARBA00022692"/>
    </source>
</evidence>
<evidence type="ECO:0000256" key="3">
    <source>
        <dbReference type="ARBA" id="ARBA00015325"/>
    </source>
</evidence>
<feature type="transmembrane region" description="Helical" evidence="13">
    <location>
        <begin position="32"/>
        <end position="55"/>
    </location>
</feature>
<name>A0A919JQB1_9ACTN</name>
<evidence type="ECO:0000256" key="8">
    <source>
        <dbReference type="ARBA" id="ARBA00026028"/>
    </source>
</evidence>
<dbReference type="InterPro" id="IPR028055">
    <property type="entry name" value="YidC/Oxa/ALB_C"/>
</dbReference>
<sequence>MSFSAALDAVVGVAHSALDALATLLTPVAGGLAAALAIVLFTVAVRLLISPLGWLQARSARRAAALAPRLAALRERHRDDPVLLATETLALQRANGAGPFAALLPALAQAPFFMLMYRLVRPGPGAPAGVLGGHLFGVPLTAHLAAGLPVFAGLLALATGLAWWSARRARRLMATPADPAQPGAALLARIVTAVPYLTVLMVAWLPLAGGLYLVTSAAWTALEQVVWRRPAPTGNR</sequence>
<feature type="domain" description="Membrane insertase YidC/Oxa/ALB C-terminal" evidence="14">
    <location>
        <begin position="35"/>
        <end position="228"/>
    </location>
</feature>
<evidence type="ECO:0000313" key="16">
    <source>
        <dbReference type="Proteomes" id="UP000647172"/>
    </source>
</evidence>
<keyword evidence="5 13" id="KW-1133">Transmembrane helix</keyword>
<keyword evidence="6 13" id="KW-0472">Membrane</keyword>
<evidence type="ECO:0000256" key="13">
    <source>
        <dbReference type="SAM" id="Phobius"/>
    </source>
</evidence>
<dbReference type="PANTHER" id="PTHR12428">
    <property type="entry name" value="OXA1"/>
    <property type="match status" value="1"/>
</dbReference>
<dbReference type="RefSeq" id="WP_203775532.1">
    <property type="nucleotide sequence ID" value="NZ_BAAAYJ010000040.1"/>
</dbReference>
<evidence type="ECO:0000256" key="12">
    <source>
        <dbReference type="RuleBase" id="RU003945"/>
    </source>
</evidence>
<dbReference type="NCBIfam" id="TIGR03592">
    <property type="entry name" value="yidC_oxa1_cterm"/>
    <property type="match status" value="1"/>
</dbReference>
<evidence type="ECO:0000256" key="1">
    <source>
        <dbReference type="ARBA" id="ARBA00004141"/>
    </source>
</evidence>
<keyword evidence="4 12" id="KW-0812">Transmembrane</keyword>
<accession>A0A919JQB1</accession>
<dbReference type="Proteomes" id="UP000647172">
    <property type="component" value="Unassembled WGS sequence"/>
</dbReference>
<dbReference type="GO" id="GO:0032977">
    <property type="term" value="F:membrane insertase activity"/>
    <property type="evidence" value="ECO:0007669"/>
    <property type="project" value="InterPro"/>
</dbReference>
<protein>
    <recommendedName>
        <fullName evidence="3">Membrane protein insertase YidC</fullName>
    </recommendedName>
    <alternativeName>
        <fullName evidence="11">Foldase YidC</fullName>
    </alternativeName>
    <alternativeName>
        <fullName evidence="10">Membrane integrase YidC</fullName>
    </alternativeName>
    <alternativeName>
        <fullName evidence="9">Membrane protein YidC</fullName>
    </alternativeName>
</protein>
<reference evidence="15" key="1">
    <citation type="submission" date="2021-01" db="EMBL/GenBank/DDBJ databases">
        <title>Whole genome shotgun sequence of Actinoplanes nipponensis NBRC 14063.</title>
        <authorList>
            <person name="Komaki H."/>
            <person name="Tamura T."/>
        </authorList>
    </citation>
    <scope>NUCLEOTIDE SEQUENCE</scope>
    <source>
        <strain evidence="15">NBRC 14063</strain>
    </source>
</reference>
<evidence type="ECO:0000313" key="15">
    <source>
        <dbReference type="EMBL" id="GIE53457.1"/>
    </source>
</evidence>
<evidence type="ECO:0000256" key="11">
    <source>
        <dbReference type="ARBA" id="ARBA00033342"/>
    </source>
</evidence>
<evidence type="ECO:0000256" key="10">
    <source>
        <dbReference type="ARBA" id="ARBA00033245"/>
    </source>
</evidence>
<evidence type="ECO:0000256" key="6">
    <source>
        <dbReference type="ARBA" id="ARBA00023136"/>
    </source>
</evidence>
<gene>
    <name evidence="15" type="primary">yidC_2</name>
    <name evidence="15" type="ORF">Ani05nite_69910</name>
</gene>
<comment type="similarity">
    <text evidence="2">Belongs to the OXA1/ALB3/YidC family. Type 1 subfamily.</text>
</comment>
<comment type="subunit">
    <text evidence="8">Interacts with the Sec translocase complex via SecD. Specifically interacts with transmembrane segments of nascent integral membrane proteins during membrane integration.</text>
</comment>
<evidence type="ECO:0000256" key="2">
    <source>
        <dbReference type="ARBA" id="ARBA00010527"/>
    </source>
</evidence>
<evidence type="ECO:0000256" key="7">
    <source>
        <dbReference type="ARBA" id="ARBA00025034"/>
    </source>
</evidence>
<dbReference type="GO" id="GO:0051205">
    <property type="term" value="P:protein insertion into membrane"/>
    <property type="evidence" value="ECO:0007669"/>
    <property type="project" value="TreeGrafter"/>
</dbReference>
<feature type="transmembrane region" description="Helical" evidence="13">
    <location>
        <begin position="140"/>
        <end position="164"/>
    </location>
</feature>
<evidence type="ECO:0000256" key="9">
    <source>
        <dbReference type="ARBA" id="ARBA00031538"/>
    </source>
</evidence>
<organism evidence="15 16">
    <name type="scientific">Actinoplanes nipponensis</name>
    <dbReference type="NCBI Taxonomy" id="135950"/>
    <lineage>
        <taxon>Bacteria</taxon>
        <taxon>Bacillati</taxon>
        <taxon>Actinomycetota</taxon>
        <taxon>Actinomycetes</taxon>
        <taxon>Micromonosporales</taxon>
        <taxon>Micromonosporaceae</taxon>
        <taxon>Actinoplanes</taxon>
    </lineage>
</organism>
<dbReference type="Pfam" id="PF02096">
    <property type="entry name" value="60KD_IMP"/>
    <property type="match status" value="1"/>
</dbReference>
<feature type="transmembrane region" description="Helical" evidence="13">
    <location>
        <begin position="100"/>
        <end position="120"/>
    </location>
</feature>
<keyword evidence="16" id="KW-1185">Reference proteome</keyword>
<evidence type="ECO:0000259" key="14">
    <source>
        <dbReference type="Pfam" id="PF02096"/>
    </source>
</evidence>
<dbReference type="EMBL" id="BOMQ01000084">
    <property type="protein sequence ID" value="GIE53457.1"/>
    <property type="molecule type" value="Genomic_DNA"/>
</dbReference>
<dbReference type="GO" id="GO:0005886">
    <property type="term" value="C:plasma membrane"/>
    <property type="evidence" value="ECO:0007669"/>
    <property type="project" value="TreeGrafter"/>
</dbReference>